<evidence type="ECO:0000313" key="8">
    <source>
        <dbReference type="Proteomes" id="UP001530293"/>
    </source>
</evidence>
<accession>A0ABD3MGW5</accession>
<evidence type="ECO:0000256" key="5">
    <source>
        <dbReference type="SAM" id="MobiDB-lite"/>
    </source>
</evidence>
<evidence type="ECO:0000256" key="4">
    <source>
        <dbReference type="SAM" id="Coils"/>
    </source>
</evidence>
<keyword evidence="1" id="KW-0479">Metal-binding</keyword>
<sequence>MRSTNPFDDGGGGGASAAQQQQRQHQHHHHHHHPLPQPQQQQPPPYYPYRQHHSDNPRSSTTGHYSTTPTTMMPQRHFHPSQQQQPHPQQFQQQQHQQQQQVASTATSSPPIFSARGVEWPLPTTLNPNQYRKLRRESRALGNSLGIMNSGLRIGSGSGSGDATAAGVNYSMGSAFASDNNSTSGASGVVVVGGYSRPPLSSSGDVAGGVGGGSVGSGGGGSLDSPYTGGGGGYGGLTGLMGRVLGASSHPASGSMQGASFLNDVEEADLASSTTRIVLPPHAHCVAAANGWIVAVVECSPPSTTTTSSSSSTHSGNFSSPNNVMMQQPQSKQSLTQFIPPLRMVSRWNVRRGSTMLGSDGNHLVPLPPPVRPTLLSEDNMDAASPRGGNDPQFGRIEHTFVDPTGCHILLSARNGEAYYLHSTSKSVVKLNGFGPSVDGSYSGFRLGLTLAEVAVGGGGDAAGVVQMGLTPGSYVTAVGWDRERGTEGSTKRILLGTSLGELYEYSLHSPLSAPAKAKSSAFDAKAGEIIAMMEDGDNDPMESPILLHRLDTTTTGKSSGSAGRGNTVASRGLGGDAGAVGGIIFQRVMGGIGVAGSGLGSGGCVIVLVSTGGLHRHTRLHTFRSEPSASSSLLVRTAFSHPTNLATKGGSNSRSFVELPGSVEFAEICSCNDDSFALRTETGIYYGTTERSGGIAALGGAAGGGVGTGMLTYASLASFDGTSGGVMTTTPTSVALTPHHFITLSSNNNVRFINRVAKKIIQEERVDWVSVTQNSSADIDVQYGAGSSRESSVLVAELITDIRRPDQIWLRRGRSLVHISSSNENRDVWKYTLTRCIETTITRASDGTGGNAANAPMTSEEKQIESRFEDAKSLCSNPSQKAVVNAARAEYHLLQGRVELAAKYMAQCPSAIMPFAETSTRLLLPMIAGDMNNENISPQNNSRPANEALRASNLALITYLSDKMKGSKSNHDSVVCTILGTWLTELHLQEREKRADQHGKGQTQTANHALLHQFLSAYVRDMDPKSIINILASHDMNAVEGAGYSAAAGDISTAVNAALSVEDEKNGALDTLRVLNDSPLELAEPYYYKYALTLLSRSPMSAAKSFVTRYSEGLSDTKLLPAFMHYEQRRKSNASFLKSKDIDFGATSPYPTLVDDPNASITYLEGVIKLGSKSPAIYNYLTSLYASIEDEGPLFRFLSTHVPPATSSTSSIDTGGIDELLLKQANDEKKTPLDKSYALRAILRTGRHFRSAVKLYMGYGMRQQAVELALKVDPSLARELARQSDDRDETKRLWLMIARNAAANGSSSQDGKEIVARVVKVLKDCGPDILSIEDVLPFLPDFAQIDQFKDEICEALTSYSTKIEHYLKEMNECDQTCDALRDELSRLKTTGTQVRADARCALTNKPILEQGQPFYVFPSGYAVLETALKREVIPYLNEKQRDRVKFIENELSRLRKSRTNCNQSSCEIAMYDYEMEQLTVELGGLIAAECPLTGTVMVESIDRGFSSDEDD</sequence>
<keyword evidence="8" id="KW-1185">Reference proteome</keyword>
<dbReference type="EMBL" id="JALLBG020000123">
    <property type="protein sequence ID" value="KAL3763355.1"/>
    <property type="molecule type" value="Genomic_DNA"/>
</dbReference>
<evidence type="ECO:0000313" key="7">
    <source>
        <dbReference type="EMBL" id="KAL3763355.1"/>
    </source>
</evidence>
<evidence type="ECO:0000256" key="2">
    <source>
        <dbReference type="ARBA" id="ARBA00022771"/>
    </source>
</evidence>
<protein>
    <recommendedName>
        <fullName evidence="6">Pep3/Vps18 beta-propeller domain-containing protein</fullName>
    </recommendedName>
</protein>
<feature type="compositionally biased region" description="Pro residues" evidence="5">
    <location>
        <begin position="35"/>
        <end position="47"/>
    </location>
</feature>
<keyword evidence="2" id="KW-0863">Zinc-finger</keyword>
<dbReference type="GO" id="GO:0008270">
    <property type="term" value="F:zinc ion binding"/>
    <property type="evidence" value="ECO:0007669"/>
    <property type="project" value="UniProtKB-KW"/>
</dbReference>
<dbReference type="InterPro" id="IPR007810">
    <property type="entry name" value="Pep3/Vps18_beta-prop"/>
</dbReference>
<evidence type="ECO:0000256" key="3">
    <source>
        <dbReference type="ARBA" id="ARBA00022833"/>
    </source>
</evidence>
<feature type="compositionally biased region" description="Basic residues" evidence="5">
    <location>
        <begin position="24"/>
        <end position="34"/>
    </location>
</feature>
<feature type="compositionally biased region" description="Polar residues" evidence="5">
    <location>
        <begin position="102"/>
        <end position="111"/>
    </location>
</feature>
<feature type="coiled-coil region" evidence="4">
    <location>
        <begin position="1364"/>
        <end position="1391"/>
    </location>
</feature>
<proteinExistence type="predicted"/>
<dbReference type="PANTHER" id="PTHR23323:SF26">
    <property type="entry name" value="VACUOLAR PROTEIN SORTING-ASSOCIATED PROTEIN 18 HOMOLOG"/>
    <property type="match status" value="1"/>
</dbReference>
<feature type="compositionally biased region" description="Low complexity" evidence="5">
    <location>
        <begin position="301"/>
        <end position="321"/>
    </location>
</feature>
<dbReference type="Proteomes" id="UP001530293">
    <property type="component" value="Unassembled WGS sequence"/>
</dbReference>
<evidence type="ECO:0000256" key="1">
    <source>
        <dbReference type="ARBA" id="ARBA00022723"/>
    </source>
</evidence>
<comment type="caution">
    <text evidence="7">The sequence shown here is derived from an EMBL/GenBank/DDBJ whole genome shotgun (WGS) entry which is preliminary data.</text>
</comment>
<organism evidence="7 8">
    <name type="scientific">Discostella pseudostelligera</name>
    <dbReference type="NCBI Taxonomy" id="259834"/>
    <lineage>
        <taxon>Eukaryota</taxon>
        <taxon>Sar</taxon>
        <taxon>Stramenopiles</taxon>
        <taxon>Ochrophyta</taxon>
        <taxon>Bacillariophyta</taxon>
        <taxon>Coscinodiscophyceae</taxon>
        <taxon>Thalassiosirophycidae</taxon>
        <taxon>Stephanodiscales</taxon>
        <taxon>Stephanodiscaceae</taxon>
        <taxon>Discostella</taxon>
    </lineage>
</organism>
<dbReference type="GO" id="GO:0012505">
    <property type="term" value="C:endomembrane system"/>
    <property type="evidence" value="ECO:0007669"/>
    <property type="project" value="UniProtKB-SubCell"/>
</dbReference>
<feature type="compositionally biased region" description="Low complexity" evidence="5">
    <location>
        <begin position="59"/>
        <end position="101"/>
    </location>
</feature>
<feature type="domain" description="Pep3/Vps18 beta-propeller" evidence="6">
    <location>
        <begin position="612"/>
        <end position="769"/>
    </location>
</feature>
<name>A0ABD3MGW5_9STRA</name>
<reference evidence="7 8" key="1">
    <citation type="submission" date="2024-10" db="EMBL/GenBank/DDBJ databases">
        <title>Updated reference genomes for cyclostephanoid diatoms.</title>
        <authorList>
            <person name="Roberts W.R."/>
            <person name="Alverson A.J."/>
        </authorList>
    </citation>
    <scope>NUCLEOTIDE SEQUENCE [LARGE SCALE GENOMIC DNA]</scope>
    <source>
        <strain evidence="7 8">AJA232-27</strain>
    </source>
</reference>
<dbReference type="Pfam" id="PF05131">
    <property type="entry name" value="Pep3_Vps18"/>
    <property type="match status" value="1"/>
</dbReference>
<gene>
    <name evidence="7" type="ORF">ACHAWU_001928</name>
</gene>
<feature type="compositionally biased region" description="Polar residues" evidence="5">
    <location>
        <begin position="322"/>
        <end position="332"/>
    </location>
</feature>
<evidence type="ECO:0000259" key="6">
    <source>
        <dbReference type="Pfam" id="PF05131"/>
    </source>
</evidence>
<dbReference type="PANTHER" id="PTHR23323">
    <property type="entry name" value="VACUOLAR PROTEIN SORTING-ASSOCIATED PROTEIN"/>
    <property type="match status" value="1"/>
</dbReference>
<feature type="region of interest" description="Disordered" evidence="5">
    <location>
        <begin position="301"/>
        <end position="332"/>
    </location>
</feature>
<keyword evidence="3" id="KW-0862">Zinc</keyword>
<keyword evidence="4" id="KW-0175">Coiled coil</keyword>
<feature type="region of interest" description="Disordered" evidence="5">
    <location>
        <begin position="1"/>
        <end position="121"/>
    </location>
</feature>